<evidence type="ECO:0000256" key="11">
    <source>
        <dbReference type="SAM" id="MobiDB-lite"/>
    </source>
</evidence>
<feature type="region of interest" description="Disordered" evidence="11">
    <location>
        <begin position="155"/>
        <end position="318"/>
    </location>
</feature>
<keyword evidence="8" id="KW-0508">mRNA splicing</keyword>
<evidence type="ECO:0000259" key="14">
    <source>
        <dbReference type="PROSITE" id="PS51194"/>
    </source>
</evidence>
<dbReference type="PANTHER" id="PTHR18934">
    <property type="entry name" value="ATP-DEPENDENT RNA HELICASE"/>
    <property type="match status" value="1"/>
</dbReference>
<evidence type="ECO:0000256" key="9">
    <source>
        <dbReference type="ARBA" id="ARBA00023242"/>
    </source>
</evidence>
<dbReference type="InterPro" id="IPR011709">
    <property type="entry name" value="DEAD-box_helicase_OB_fold"/>
</dbReference>
<dbReference type="SMART" id="SM00490">
    <property type="entry name" value="HELICc"/>
    <property type="match status" value="1"/>
</dbReference>
<feature type="compositionally biased region" description="Basic and acidic residues" evidence="11">
    <location>
        <begin position="114"/>
        <end position="123"/>
    </location>
</feature>
<dbReference type="SMART" id="SM00316">
    <property type="entry name" value="S1"/>
    <property type="match status" value="1"/>
</dbReference>
<sequence length="1291" mass="147737">MASNLQYVLLSQQVMQQLKTQLGIQDKDLVDYFIDQAFESDTEQQFAENIKDDAELSDQFISSLYKLIKSKQSLIKPKVDLQAQNKQLEDKKNKFSAGDPQKIDIEIEKEDIKQKEKVKRDENYENEDSDEEQNELKRQELEKRKQYAKIFPALAQRDEIDLDQPQPEQKVDKNSSKFDPKPTNIDARQEKEKETSNKEISRKKSSKHSRSRSKSHKKEKSKRRSRSRSQGKSKKKYSRSRSKEKKNRSYSKEKKSRRSRSKSHEKKKKRDSPDAKKDHRKKYQRDSNSPLREKKGRENSSRSRSQEKQTRQQFKRQEVEKDSILDGVVSKISEFGCFVTLENVGGRKEGLVHISQLSSKRVGNIQEVARIGQRVKVKVISVIGNKISLSMKDVDQITGLDKFEQKIRYEESQSLKYDPLEQKEKKAFGVLDKDDIIKSNQNSKFGALTGILLEDKEEKNKKRIRESSQEKWERKQAEYYSSKHLGIDKGEIDLDEGCSEDEDVEVEIRENETPFLKDTTTKAGVNLSPIRVTKNQNGSLSRQALNAVQQAKDRREIRIQQNNALVDSINKQELQKMNLDPTAESIFLLSNLKKLGDAQTSEIPEFKKEAMFKAALNNSNKPKQTMTIKEQKESLPIYQYKEQLIKACINNQILIVIGETGSGKTTQMTQYLLEAGFCKSGKKIGCTQPRRVAAMSVAKRVSEEMGVVLGEEVGYSIRFEDCTSASTVIKYMTDGMLLREALLDTELSNYSVIMLDEAHERQLNTDVLFGLLKKVAKKRKDFHLIITSATLDAAKFSNYFFDCQVFRVPGRTFKVDVLYSVEPEQDYVEASLIVIMQIHLHEPPGDILLFLTGQEEIDNACQILFQRMKNLGPDAPELIILPLYAGLPNELQNRIFLPTPEGKRKCIISTNIAEASLTIDGIYYVVDPGFAKIKVYNPKLGMDSLIVAPISQASAKQRQGRAGRTGPGKCFRLYTEDAFKNEMLPTSIPEIQRTNLANTVLLLKAMGINDLINFDFMDPPPIQTLISALEHLYTLGCLDDEGLLTRLGLKMAEFPLEPPLSKMLITSVDLGCSDEIATIIAMLSVQNVFFCPKDKKQQADQRRAKFHHQDGDHLTLLTVYEAWKSNNFSNIWCHENFIDSRTIKRAQDIRKQLIGIMDRYHLPVQSCGKNYAKIRKAICAGFFNHAAKKDRNEGYKTIIDNHTVNIHPTSALFQKQPDWVVYHELVLTTKEYMRNISTIEPKWLVEVAPNFFQNVNPHVLSKAKKAEKLESLSTKSGDNEAWRLSKRRGNG</sequence>
<evidence type="ECO:0000256" key="10">
    <source>
        <dbReference type="ARBA" id="ARBA00047984"/>
    </source>
</evidence>
<feature type="compositionally biased region" description="Basic and acidic residues" evidence="11">
    <location>
        <begin position="169"/>
        <end position="180"/>
    </location>
</feature>
<evidence type="ECO:0000256" key="8">
    <source>
        <dbReference type="ARBA" id="ARBA00023187"/>
    </source>
</evidence>
<dbReference type="FunFam" id="2.40.50.140:FF:000061">
    <property type="entry name" value="ATP-dependent RNA helicase DHX8"/>
    <property type="match status" value="1"/>
</dbReference>
<dbReference type="HOGENOM" id="CLU_001832_2_1_1"/>
<dbReference type="OMA" id="LAPNFYK"/>
<evidence type="ECO:0000256" key="2">
    <source>
        <dbReference type="ARBA" id="ARBA00012552"/>
    </source>
</evidence>
<feature type="domain" description="Helicase ATP-binding" evidence="13">
    <location>
        <begin position="645"/>
        <end position="809"/>
    </location>
</feature>
<name>I7MLT8_TETTS</name>
<feature type="compositionally biased region" description="Acidic residues" evidence="11">
    <location>
        <begin position="124"/>
        <end position="133"/>
    </location>
</feature>
<evidence type="ECO:0000256" key="6">
    <source>
        <dbReference type="ARBA" id="ARBA00022806"/>
    </source>
</evidence>
<dbReference type="PROSITE" id="PS51194">
    <property type="entry name" value="HELICASE_CTER"/>
    <property type="match status" value="1"/>
</dbReference>
<dbReference type="Pfam" id="PF04408">
    <property type="entry name" value="WHD_HA2"/>
    <property type="match status" value="1"/>
</dbReference>
<evidence type="ECO:0000313" key="16">
    <source>
        <dbReference type="Proteomes" id="UP000009168"/>
    </source>
</evidence>
<dbReference type="Pfam" id="PF00575">
    <property type="entry name" value="S1"/>
    <property type="match status" value="1"/>
</dbReference>
<dbReference type="GO" id="GO:0071013">
    <property type="term" value="C:catalytic step 2 spliceosome"/>
    <property type="evidence" value="ECO:0007669"/>
    <property type="project" value="TreeGrafter"/>
</dbReference>
<comment type="catalytic activity">
    <reaction evidence="10">
        <text>ATP + H2O = ADP + phosphate + H(+)</text>
        <dbReference type="Rhea" id="RHEA:13065"/>
        <dbReference type="ChEBI" id="CHEBI:15377"/>
        <dbReference type="ChEBI" id="CHEBI:15378"/>
        <dbReference type="ChEBI" id="CHEBI:30616"/>
        <dbReference type="ChEBI" id="CHEBI:43474"/>
        <dbReference type="ChEBI" id="CHEBI:456216"/>
        <dbReference type="EC" id="3.6.4.13"/>
    </reaction>
</comment>
<dbReference type="InterPro" id="IPR027417">
    <property type="entry name" value="P-loop_NTPase"/>
</dbReference>
<dbReference type="Pfam" id="PF21010">
    <property type="entry name" value="HA2_C"/>
    <property type="match status" value="1"/>
</dbReference>
<dbReference type="InterPro" id="IPR012340">
    <property type="entry name" value="NA-bd_OB-fold"/>
</dbReference>
<dbReference type="GeneID" id="7826928"/>
<feature type="compositionally biased region" description="Basic and acidic residues" evidence="11">
    <location>
        <begin position="187"/>
        <end position="202"/>
    </location>
</feature>
<dbReference type="EC" id="3.6.4.13" evidence="2"/>
<evidence type="ECO:0000256" key="1">
    <source>
        <dbReference type="ARBA" id="ARBA00004123"/>
    </source>
</evidence>
<dbReference type="Proteomes" id="UP000009168">
    <property type="component" value="Unassembled WGS sequence"/>
</dbReference>
<dbReference type="GO" id="GO:0003723">
    <property type="term" value="F:RNA binding"/>
    <property type="evidence" value="ECO:0007669"/>
    <property type="project" value="TreeGrafter"/>
</dbReference>
<comment type="subcellular location">
    <subcellularLocation>
        <location evidence="1">Nucleus</location>
    </subcellularLocation>
</comment>
<dbReference type="PANTHER" id="PTHR18934:SF85">
    <property type="entry name" value="ATP-DEPENDENT RNA HELICASE DHX8"/>
    <property type="match status" value="1"/>
</dbReference>
<dbReference type="InterPro" id="IPR003029">
    <property type="entry name" value="S1_domain"/>
</dbReference>
<dbReference type="Pfam" id="PF07717">
    <property type="entry name" value="OB_NTP_bind"/>
    <property type="match status" value="1"/>
</dbReference>
<accession>I7MLT8</accession>
<dbReference type="OrthoDB" id="10253254at2759"/>
<dbReference type="STRING" id="312017.I7MLT8"/>
<feature type="domain" description="Helicase C-terminal" evidence="14">
    <location>
        <begin position="814"/>
        <end position="1007"/>
    </location>
</feature>
<keyword evidence="9" id="KW-0539">Nucleus</keyword>
<dbReference type="InterPro" id="IPR048333">
    <property type="entry name" value="HA2_WH"/>
</dbReference>
<dbReference type="RefSeq" id="XP_001023293.1">
    <property type="nucleotide sequence ID" value="XM_001023293.1"/>
</dbReference>
<dbReference type="FunFam" id="3.40.50.300:FF:000726">
    <property type="entry name" value="Pre-mRNA-splicing factor ATP-dependent RNA helicase"/>
    <property type="match status" value="1"/>
</dbReference>
<keyword evidence="16" id="KW-1185">Reference proteome</keyword>
<dbReference type="InterPro" id="IPR049621">
    <property type="entry name" value="S1_DHX8_helicase"/>
</dbReference>
<feature type="region of interest" description="Disordered" evidence="11">
    <location>
        <begin position="114"/>
        <end position="140"/>
    </location>
</feature>
<proteinExistence type="predicted"/>
<dbReference type="InterPro" id="IPR002464">
    <property type="entry name" value="DNA/RNA_helicase_DEAH_CS"/>
</dbReference>
<dbReference type="EMBL" id="GG662504">
    <property type="protein sequence ID" value="EAS03048.1"/>
    <property type="molecule type" value="Genomic_DNA"/>
</dbReference>
<dbReference type="GO" id="GO:0071006">
    <property type="term" value="C:U2-type catalytic step 1 spliceosome"/>
    <property type="evidence" value="ECO:0007669"/>
    <property type="project" value="UniProtKB-ARBA"/>
</dbReference>
<evidence type="ECO:0000256" key="7">
    <source>
        <dbReference type="ARBA" id="ARBA00022840"/>
    </source>
</evidence>
<dbReference type="FunFam" id="3.40.50.300:FF:000007">
    <property type="entry name" value="Pre-mRNA-splicing factor ATP-dependent RNA helicase"/>
    <property type="match status" value="1"/>
</dbReference>
<evidence type="ECO:0000256" key="5">
    <source>
        <dbReference type="ARBA" id="ARBA00022801"/>
    </source>
</evidence>
<dbReference type="SMART" id="SM00487">
    <property type="entry name" value="DEXDc"/>
    <property type="match status" value="1"/>
</dbReference>
<dbReference type="FunFam" id="1.20.120.1080:FF:000001">
    <property type="entry name" value="Pre-mRNA-splicing factor ATP-dependent RNA helicase"/>
    <property type="match status" value="1"/>
</dbReference>
<dbReference type="KEGG" id="tet:TTHERM_00444310"/>
<dbReference type="GO" id="GO:0000390">
    <property type="term" value="P:spliceosomal complex disassembly"/>
    <property type="evidence" value="ECO:0007669"/>
    <property type="project" value="TreeGrafter"/>
</dbReference>
<dbReference type="Pfam" id="PF00270">
    <property type="entry name" value="DEAD"/>
    <property type="match status" value="1"/>
</dbReference>
<feature type="compositionally biased region" description="Basic and acidic residues" evidence="11">
    <location>
        <begin position="291"/>
        <end position="318"/>
    </location>
</feature>
<dbReference type="InterPro" id="IPR007502">
    <property type="entry name" value="Helicase-assoc_dom"/>
</dbReference>
<keyword evidence="7" id="KW-0067">ATP-binding</keyword>
<dbReference type="CDD" id="cd05684">
    <property type="entry name" value="S1_DHX8_helicase"/>
    <property type="match status" value="1"/>
</dbReference>
<feature type="compositionally biased region" description="Basic residues" evidence="11">
    <location>
        <begin position="203"/>
        <end position="270"/>
    </location>
</feature>
<keyword evidence="5" id="KW-0378">Hydrolase</keyword>
<dbReference type="GO" id="GO:0003724">
    <property type="term" value="F:RNA helicase activity"/>
    <property type="evidence" value="ECO:0007669"/>
    <property type="project" value="UniProtKB-EC"/>
</dbReference>
<organism evidence="15 16">
    <name type="scientific">Tetrahymena thermophila (strain SB210)</name>
    <dbReference type="NCBI Taxonomy" id="312017"/>
    <lineage>
        <taxon>Eukaryota</taxon>
        <taxon>Sar</taxon>
        <taxon>Alveolata</taxon>
        <taxon>Ciliophora</taxon>
        <taxon>Intramacronucleata</taxon>
        <taxon>Oligohymenophorea</taxon>
        <taxon>Hymenostomatida</taxon>
        <taxon>Tetrahymenina</taxon>
        <taxon>Tetrahymenidae</taxon>
        <taxon>Tetrahymena</taxon>
    </lineage>
</organism>
<dbReference type="PROSITE" id="PS51192">
    <property type="entry name" value="HELICASE_ATP_BIND_1"/>
    <property type="match status" value="1"/>
</dbReference>
<dbReference type="eggNOG" id="KOG0922">
    <property type="taxonomic scope" value="Eukaryota"/>
</dbReference>
<evidence type="ECO:0000256" key="3">
    <source>
        <dbReference type="ARBA" id="ARBA00022664"/>
    </source>
</evidence>
<dbReference type="InterPro" id="IPR011545">
    <property type="entry name" value="DEAD/DEAH_box_helicase_dom"/>
</dbReference>
<dbReference type="InterPro" id="IPR001650">
    <property type="entry name" value="Helicase_C-like"/>
</dbReference>
<dbReference type="Pfam" id="PF00271">
    <property type="entry name" value="Helicase_C"/>
    <property type="match status" value="1"/>
</dbReference>
<dbReference type="SUPFAM" id="SSF52540">
    <property type="entry name" value="P-loop containing nucleoside triphosphate hydrolases"/>
    <property type="match status" value="1"/>
</dbReference>
<dbReference type="Gene3D" id="3.40.50.300">
    <property type="entry name" value="P-loop containing nucleotide triphosphate hydrolases"/>
    <property type="match status" value="2"/>
</dbReference>
<dbReference type="GO" id="GO:0016787">
    <property type="term" value="F:hydrolase activity"/>
    <property type="evidence" value="ECO:0007669"/>
    <property type="project" value="UniProtKB-KW"/>
</dbReference>
<dbReference type="GO" id="GO:0005524">
    <property type="term" value="F:ATP binding"/>
    <property type="evidence" value="ECO:0007669"/>
    <property type="project" value="UniProtKB-KW"/>
</dbReference>
<reference evidence="16" key="1">
    <citation type="journal article" date="2006" name="PLoS Biol.">
        <title>Macronuclear genome sequence of the ciliate Tetrahymena thermophila, a model eukaryote.</title>
        <authorList>
            <person name="Eisen J.A."/>
            <person name="Coyne R.S."/>
            <person name="Wu M."/>
            <person name="Wu D."/>
            <person name="Thiagarajan M."/>
            <person name="Wortman J.R."/>
            <person name="Badger J.H."/>
            <person name="Ren Q."/>
            <person name="Amedeo P."/>
            <person name="Jones K.M."/>
            <person name="Tallon L.J."/>
            <person name="Delcher A.L."/>
            <person name="Salzberg S.L."/>
            <person name="Silva J.C."/>
            <person name="Haas B.J."/>
            <person name="Majoros W.H."/>
            <person name="Farzad M."/>
            <person name="Carlton J.M."/>
            <person name="Smith R.K. Jr."/>
            <person name="Garg J."/>
            <person name="Pearlman R.E."/>
            <person name="Karrer K.M."/>
            <person name="Sun L."/>
            <person name="Manning G."/>
            <person name="Elde N.C."/>
            <person name="Turkewitz A.P."/>
            <person name="Asai D.J."/>
            <person name="Wilkes D.E."/>
            <person name="Wang Y."/>
            <person name="Cai H."/>
            <person name="Collins K."/>
            <person name="Stewart B.A."/>
            <person name="Lee S.R."/>
            <person name="Wilamowska K."/>
            <person name="Weinberg Z."/>
            <person name="Ruzzo W.L."/>
            <person name="Wloga D."/>
            <person name="Gaertig J."/>
            <person name="Frankel J."/>
            <person name="Tsao C.-C."/>
            <person name="Gorovsky M.A."/>
            <person name="Keeling P.J."/>
            <person name="Waller R.F."/>
            <person name="Patron N.J."/>
            <person name="Cherry J.M."/>
            <person name="Stover N.A."/>
            <person name="Krieger C.J."/>
            <person name="del Toro C."/>
            <person name="Ryder H.F."/>
            <person name="Williamson S.C."/>
            <person name="Barbeau R.A."/>
            <person name="Hamilton E.P."/>
            <person name="Orias E."/>
        </authorList>
    </citation>
    <scope>NUCLEOTIDE SEQUENCE [LARGE SCALE GENOMIC DNA]</scope>
    <source>
        <strain evidence="16">SB210</strain>
    </source>
</reference>
<dbReference type="SMART" id="SM00847">
    <property type="entry name" value="HA2"/>
    <property type="match status" value="1"/>
</dbReference>
<dbReference type="Gene3D" id="1.20.120.1080">
    <property type="match status" value="1"/>
</dbReference>
<keyword evidence="3" id="KW-0507">mRNA processing</keyword>
<dbReference type="FunCoup" id="I7MLT8">
    <property type="interactions" value="404"/>
</dbReference>
<dbReference type="PROSITE" id="PS50126">
    <property type="entry name" value="S1"/>
    <property type="match status" value="1"/>
</dbReference>
<evidence type="ECO:0000313" key="15">
    <source>
        <dbReference type="EMBL" id="EAS03048.1"/>
    </source>
</evidence>
<dbReference type="InParanoid" id="I7MLT8"/>
<feature type="domain" description="S1 motif" evidence="12">
    <location>
        <begin position="322"/>
        <end position="392"/>
    </location>
</feature>
<protein>
    <recommendedName>
        <fullName evidence="2">RNA helicase</fullName>
        <ecNumber evidence="2">3.6.4.13</ecNumber>
    </recommendedName>
</protein>
<dbReference type="Gene3D" id="2.40.50.140">
    <property type="entry name" value="Nucleic acid-binding proteins"/>
    <property type="match status" value="1"/>
</dbReference>
<evidence type="ECO:0000259" key="13">
    <source>
        <dbReference type="PROSITE" id="PS51192"/>
    </source>
</evidence>
<dbReference type="InterPro" id="IPR014001">
    <property type="entry name" value="Helicase_ATP-bd"/>
</dbReference>
<evidence type="ECO:0000256" key="4">
    <source>
        <dbReference type="ARBA" id="ARBA00022741"/>
    </source>
</evidence>
<feature type="region of interest" description="Disordered" evidence="11">
    <location>
        <begin position="1270"/>
        <end position="1291"/>
    </location>
</feature>
<dbReference type="SUPFAM" id="SSF50249">
    <property type="entry name" value="Nucleic acid-binding proteins"/>
    <property type="match status" value="1"/>
</dbReference>
<keyword evidence="4" id="KW-0547">Nucleotide-binding</keyword>
<dbReference type="CDD" id="cd18791">
    <property type="entry name" value="SF2_C_RHA"/>
    <property type="match status" value="1"/>
</dbReference>
<gene>
    <name evidence="15" type="ORF">TTHERM_00444310</name>
</gene>
<dbReference type="PROSITE" id="PS00690">
    <property type="entry name" value="DEAH_ATP_HELICASE"/>
    <property type="match status" value="1"/>
</dbReference>
<evidence type="ECO:0000259" key="12">
    <source>
        <dbReference type="PROSITE" id="PS50126"/>
    </source>
</evidence>
<keyword evidence="6 15" id="KW-0347">Helicase</keyword>